<dbReference type="SMART" id="SM00318">
    <property type="entry name" value="SNc"/>
    <property type="match status" value="1"/>
</dbReference>
<dbReference type="GO" id="GO:0006281">
    <property type="term" value="P:DNA repair"/>
    <property type="evidence" value="ECO:0007669"/>
    <property type="project" value="InterPro"/>
</dbReference>
<dbReference type="InterPro" id="IPR035451">
    <property type="entry name" value="Ada-like_dom_sf"/>
</dbReference>
<dbReference type="GO" id="GO:0006355">
    <property type="term" value="P:regulation of DNA-templated transcription"/>
    <property type="evidence" value="ECO:0007669"/>
    <property type="project" value="InterPro"/>
</dbReference>
<keyword evidence="2" id="KW-0255">Endonuclease</keyword>
<proteinExistence type="predicted"/>
<dbReference type="PANTHER" id="PTHR12302:SF3">
    <property type="entry name" value="SERINE_THREONINE-PROTEIN KINASE 31"/>
    <property type="match status" value="1"/>
</dbReference>
<dbReference type="Pfam" id="PF00565">
    <property type="entry name" value="SNase"/>
    <property type="match status" value="1"/>
</dbReference>
<reference evidence="7" key="2">
    <citation type="submission" date="2011-03" db="EMBL/GenBank/DDBJ databases">
        <title>The complete genome of Desulfobacca acetoxidans DSM 11109.</title>
        <authorList>
            <consortium name="US DOE Joint Genome Institute (JGI-PGF)"/>
            <person name="Lucas S."/>
            <person name="Copeland A."/>
            <person name="Lapidus A."/>
            <person name="Bruce D."/>
            <person name="Goodwin L."/>
            <person name="Pitluck S."/>
            <person name="Peters L."/>
            <person name="Kyrpides N."/>
            <person name="Mavromatis K."/>
            <person name="Ivanova N."/>
            <person name="Ovchinnikova G."/>
            <person name="Teshima H."/>
            <person name="Detter J.C."/>
            <person name="Han C."/>
            <person name="Land M."/>
            <person name="Hauser L."/>
            <person name="Markowitz V."/>
            <person name="Cheng J.-F."/>
            <person name="Hugenholtz P."/>
            <person name="Woyke T."/>
            <person name="Wu D."/>
            <person name="Spring S."/>
            <person name="Schueler E."/>
            <person name="Brambilla E."/>
            <person name="Klenk H.-P."/>
            <person name="Eisen J.A."/>
        </authorList>
    </citation>
    <scope>NUCLEOTIDE SEQUENCE [LARGE SCALE GENOMIC DNA]</scope>
    <source>
        <strain evidence="7">ATCC 700848 / DSM 11109 / ASRB2</strain>
    </source>
</reference>
<dbReference type="GO" id="GO:0016787">
    <property type="term" value="F:hydrolase activity"/>
    <property type="evidence" value="ECO:0007669"/>
    <property type="project" value="UniProtKB-KW"/>
</dbReference>
<dbReference type="GO" id="GO:0008168">
    <property type="term" value="F:methyltransferase activity"/>
    <property type="evidence" value="ECO:0007669"/>
    <property type="project" value="InterPro"/>
</dbReference>
<evidence type="ECO:0000259" key="5">
    <source>
        <dbReference type="PROSITE" id="PS50830"/>
    </source>
</evidence>
<evidence type="ECO:0000256" key="2">
    <source>
        <dbReference type="ARBA" id="ARBA00022759"/>
    </source>
</evidence>
<dbReference type="eggNOG" id="COG1525">
    <property type="taxonomic scope" value="Bacteria"/>
</dbReference>
<reference evidence="6 7" key="1">
    <citation type="journal article" date="2011" name="Stand. Genomic Sci.">
        <title>Complete genome sequence of the acetate-degrading sulfate reducer Desulfobacca acetoxidans type strain (ASRB2).</title>
        <authorList>
            <person name="Goker M."/>
            <person name="Teshima H."/>
            <person name="Lapidus A."/>
            <person name="Nolan M."/>
            <person name="Lucas S."/>
            <person name="Hammon N."/>
            <person name="Deshpande S."/>
            <person name="Cheng J.F."/>
            <person name="Tapia R."/>
            <person name="Han C."/>
            <person name="Goodwin L."/>
            <person name="Pitluck S."/>
            <person name="Huntemann M."/>
            <person name="Liolios K."/>
            <person name="Ivanova N."/>
            <person name="Pagani I."/>
            <person name="Mavromatis K."/>
            <person name="Ovchinikova G."/>
            <person name="Pati A."/>
            <person name="Chen A."/>
            <person name="Palaniappan K."/>
            <person name="Land M."/>
            <person name="Hauser L."/>
            <person name="Brambilla E.M."/>
            <person name="Rohde M."/>
            <person name="Spring S."/>
            <person name="Detter J.C."/>
            <person name="Woyke T."/>
            <person name="Bristow J."/>
            <person name="Eisen J.A."/>
            <person name="Markowitz V."/>
            <person name="Hugenholtz P."/>
            <person name="Kyrpides N.C."/>
            <person name="Klenk H.P."/>
        </authorList>
    </citation>
    <scope>NUCLEOTIDE SEQUENCE [LARGE SCALE GENOMIC DNA]</scope>
    <source>
        <strain evidence="7">ATCC 700848 / DSM 11109 / ASRB2</strain>
    </source>
</reference>
<gene>
    <name evidence="6" type="ordered locus">Desac_0042</name>
</gene>
<dbReference type="HOGENOM" id="CLU_046484_5_3_7"/>
<dbReference type="AlphaFoldDB" id="F2NGN4"/>
<evidence type="ECO:0000256" key="3">
    <source>
        <dbReference type="ARBA" id="ARBA00022801"/>
    </source>
</evidence>
<sequence>MVDGDTIRLTGGFTVRYLGIDTPELTSSRSFEKGLAQAAKQANSELTRGRKLRLEYDEERYDQYNRLLAYVFLPDGQMLNEELVRQGLARVLVVFPNIRYQALLILAQQQAITARRGWWRELPQAQEPFYVANTRTRRFHRPACPGGKKIAQPNRLILKTPLEAYWQGFSPCRRCQP</sequence>
<dbReference type="Gene3D" id="2.40.50.90">
    <property type="match status" value="1"/>
</dbReference>
<evidence type="ECO:0000313" key="6">
    <source>
        <dbReference type="EMBL" id="AEB07941.1"/>
    </source>
</evidence>
<dbReference type="SUPFAM" id="SSF57884">
    <property type="entry name" value="Ada DNA repair protein, N-terminal domain (N-Ada 10)"/>
    <property type="match status" value="1"/>
</dbReference>
<dbReference type="SUPFAM" id="SSF50199">
    <property type="entry name" value="Staphylococcal nuclease"/>
    <property type="match status" value="1"/>
</dbReference>
<dbReference type="GO" id="GO:0004519">
    <property type="term" value="F:endonuclease activity"/>
    <property type="evidence" value="ECO:0007669"/>
    <property type="project" value="UniProtKB-KW"/>
</dbReference>
<dbReference type="InterPro" id="IPR004026">
    <property type="entry name" value="Ada_DNA_repair_Zn-bd"/>
</dbReference>
<keyword evidence="1" id="KW-0540">Nuclease</keyword>
<keyword evidence="3" id="KW-0378">Hydrolase</keyword>
<name>F2NGN4_DESAR</name>
<evidence type="ECO:0000256" key="4">
    <source>
        <dbReference type="ARBA" id="ARBA00023159"/>
    </source>
</evidence>
<dbReference type="PANTHER" id="PTHR12302">
    <property type="entry name" value="EBNA2 BINDING PROTEIN P100"/>
    <property type="match status" value="1"/>
</dbReference>
<dbReference type="GO" id="GO:0003677">
    <property type="term" value="F:DNA binding"/>
    <property type="evidence" value="ECO:0007669"/>
    <property type="project" value="InterPro"/>
</dbReference>
<accession>F2NGN4</accession>
<feature type="domain" description="TNase-like" evidence="5">
    <location>
        <begin position="1"/>
        <end position="121"/>
    </location>
</feature>
<dbReference type="KEGG" id="dao:Desac_0042"/>
<dbReference type="Proteomes" id="UP000000483">
    <property type="component" value="Chromosome"/>
</dbReference>
<protein>
    <submittedName>
        <fullName evidence="6">Nuclease (SNase domain-containing protein)</fullName>
    </submittedName>
</protein>
<keyword evidence="4" id="KW-0010">Activator</keyword>
<evidence type="ECO:0000313" key="7">
    <source>
        <dbReference type="Proteomes" id="UP000000483"/>
    </source>
</evidence>
<dbReference type="InterPro" id="IPR016071">
    <property type="entry name" value="Staphylococal_nuclease_OB-fold"/>
</dbReference>
<dbReference type="EMBL" id="CP002629">
    <property type="protein sequence ID" value="AEB07941.1"/>
    <property type="molecule type" value="Genomic_DNA"/>
</dbReference>
<keyword evidence="7" id="KW-1185">Reference proteome</keyword>
<evidence type="ECO:0000256" key="1">
    <source>
        <dbReference type="ARBA" id="ARBA00022722"/>
    </source>
</evidence>
<dbReference type="Pfam" id="PF02805">
    <property type="entry name" value="Ada_Zn_binding"/>
    <property type="match status" value="1"/>
</dbReference>
<organism evidence="6 7">
    <name type="scientific">Desulfobacca acetoxidans (strain ATCC 700848 / DSM 11109 / ASRB2)</name>
    <dbReference type="NCBI Taxonomy" id="880072"/>
    <lineage>
        <taxon>Bacteria</taxon>
        <taxon>Pseudomonadati</taxon>
        <taxon>Thermodesulfobacteriota</taxon>
        <taxon>Desulfobaccia</taxon>
        <taxon>Desulfobaccales</taxon>
        <taxon>Desulfobaccaceae</taxon>
        <taxon>Desulfobacca</taxon>
    </lineage>
</organism>
<dbReference type="STRING" id="880072.Desac_0042"/>
<dbReference type="GO" id="GO:0008270">
    <property type="term" value="F:zinc ion binding"/>
    <property type="evidence" value="ECO:0007669"/>
    <property type="project" value="InterPro"/>
</dbReference>
<dbReference type="InterPro" id="IPR035437">
    <property type="entry name" value="SNase_OB-fold_sf"/>
</dbReference>
<dbReference type="PROSITE" id="PS50830">
    <property type="entry name" value="TNASE_3"/>
    <property type="match status" value="1"/>
</dbReference>
<dbReference type="eggNOG" id="COG2169">
    <property type="taxonomic scope" value="Bacteria"/>
</dbReference>
<dbReference type="Gene3D" id="3.40.10.10">
    <property type="entry name" value="DNA Methylphosphotriester Repair Domain"/>
    <property type="match status" value="1"/>
</dbReference>